<protein>
    <recommendedName>
        <fullName evidence="3">Ankyrin repeat protein</fullName>
    </recommendedName>
</protein>
<dbReference type="GeneID" id="31366864"/>
<dbReference type="PANTHER" id="PTHR46586:SF3">
    <property type="entry name" value="ANKYRIN REPEAT-CONTAINING PROTEIN"/>
    <property type="match status" value="1"/>
</dbReference>
<dbReference type="InParanoid" id="D3BTA3"/>
<proteinExistence type="predicted"/>
<comment type="caution">
    <text evidence="1">The sequence shown here is derived from an EMBL/GenBank/DDBJ whole genome shotgun (WGS) entry which is preliminary data.</text>
</comment>
<gene>
    <name evidence="1" type="ORF">PPL_11396</name>
</gene>
<dbReference type="AlphaFoldDB" id="D3BTA3"/>
<dbReference type="Proteomes" id="UP000001396">
    <property type="component" value="Unassembled WGS sequence"/>
</dbReference>
<dbReference type="InterPro" id="IPR036770">
    <property type="entry name" value="Ankyrin_rpt-contain_sf"/>
</dbReference>
<accession>D3BTA3</accession>
<dbReference type="SUPFAM" id="SSF48403">
    <property type="entry name" value="Ankyrin repeat"/>
    <property type="match status" value="1"/>
</dbReference>
<sequence length="374" mass="43589">MNKSLLLSVLNNIVLKRLILSFRFNRLPREYNRTEYERNKKKWDTYSWDEMINIPYVLIGNGYLDLFQKHHKIRLIPREHLNRMLVNAIRSSIPNTIEILKYIIDEIDTDRTILAGCHSRSGYNLLCYAAWFGKLEVFKYLEEIYKRQGIDMHYHQAIIKSPLSNSIEMLEYVSKQLGTYSSTTETYASAAKVGRIDMIEWLDANRSEDFTLGNHMFESAVRENQLHVLEYLKRENRDTSVYEMTNLMDVAAEFGHIEVLKWLDFNNIGSCSKRAMDLACKNGFDNIVIWLHNNRTEGCSTDAFDLACKNGFNNIVIWLHNNRTEGCTYRSMDYAAEGGFLEIVQFLNENRNEGCSKFAMDNASLNGHFEVLNT</sequence>
<dbReference type="Gene3D" id="1.25.40.20">
    <property type="entry name" value="Ankyrin repeat-containing domain"/>
    <property type="match status" value="2"/>
</dbReference>
<evidence type="ECO:0008006" key="3">
    <source>
        <dbReference type="Google" id="ProtNLM"/>
    </source>
</evidence>
<keyword evidence="2" id="KW-1185">Reference proteome</keyword>
<reference evidence="1 2" key="1">
    <citation type="journal article" date="2011" name="Genome Res.">
        <title>Phylogeny-wide analysis of social amoeba genomes highlights ancient origins for complex intercellular communication.</title>
        <authorList>
            <person name="Heidel A.J."/>
            <person name="Lawal H.M."/>
            <person name="Felder M."/>
            <person name="Schilde C."/>
            <person name="Helps N.R."/>
            <person name="Tunggal B."/>
            <person name="Rivero F."/>
            <person name="John U."/>
            <person name="Schleicher M."/>
            <person name="Eichinger L."/>
            <person name="Platzer M."/>
            <person name="Noegel A.A."/>
            <person name="Schaap P."/>
            <person name="Gloeckner G."/>
        </authorList>
    </citation>
    <scope>NUCLEOTIDE SEQUENCE [LARGE SCALE GENOMIC DNA]</scope>
    <source>
        <strain evidence="2">ATCC 26659 / Pp 5 / PN500</strain>
    </source>
</reference>
<dbReference type="InterPro" id="IPR052050">
    <property type="entry name" value="SecEffector_AnkRepeat"/>
</dbReference>
<dbReference type="RefSeq" id="XP_020427454.1">
    <property type="nucleotide sequence ID" value="XM_020582151.1"/>
</dbReference>
<evidence type="ECO:0000313" key="1">
    <source>
        <dbReference type="EMBL" id="EFA75320.1"/>
    </source>
</evidence>
<dbReference type="EMBL" id="ADBJ01000056">
    <property type="protein sequence ID" value="EFA75320.1"/>
    <property type="molecule type" value="Genomic_DNA"/>
</dbReference>
<name>D3BTA3_HETP5</name>
<dbReference type="PANTHER" id="PTHR46586">
    <property type="entry name" value="ANKYRIN REPEAT-CONTAINING PROTEIN"/>
    <property type="match status" value="1"/>
</dbReference>
<organism evidence="1 2">
    <name type="scientific">Heterostelium pallidum (strain ATCC 26659 / Pp 5 / PN500)</name>
    <name type="common">Cellular slime mold</name>
    <name type="synonym">Polysphondylium pallidum</name>
    <dbReference type="NCBI Taxonomy" id="670386"/>
    <lineage>
        <taxon>Eukaryota</taxon>
        <taxon>Amoebozoa</taxon>
        <taxon>Evosea</taxon>
        <taxon>Eumycetozoa</taxon>
        <taxon>Dictyostelia</taxon>
        <taxon>Acytosteliales</taxon>
        <taxon>Acytosteliaceae</taxon>
        <taxon>Heterostelium</taxon>
    </lineage>
</organism>
<evidence type="ECO:0000313" key="2">
    <source>
        <dbReference type="Proteomes" id="UP000001396"/>
    </source>
</evidence>